<reference evidence="1 2" key="1">
    <citation type="submission" date="2017-05" db="EMBL/GenBank/DDBJ databases">
        <authorList>
            <person name="Varghese N."/>
            <person name="Submissions S."/>
        </authorList>
    </citation>
    <scope>NUCLEOTIDE SEQUENCE [LARGE SCALE GENOMIC DNA]</scope>
    <source>
        <strain evidence="1 2">DSM 28214</strain>
    </source>
</reference>
<keyword evidence="2" id="KW-1185">Reference proteome</keyword>
<dbReference type="InterPro" id="IPR050708">
    <property type="entry name" value="T6SS_VgrG/RHS"/>
</dbReference>
<proteinExistence type="predicted"/>
<evidence type="ECO:0008006" key="3">
    <source>
        <dbReference type="Google" id="ProtNLM"/>
    </source>
</evidence>
<sequence>MYDYGWRQYMPDLGRWIQSDPLIKDLDFTFNPNDVDDDDDEISNISAGILLSNGGGIFNVNNLNPYAYGYNDPVRFNDPDGRCPTCLTALGGALIGGGLELGGQLLSGKSLSEVDWADVGVETLKGGLIGSGVGAGAAAALEGGSLVVKASIDYSAKDGNQNVFNGKKTVTKAVVDGAVDFAAGKAGGFAGKKLNGAASKALTKATTAETKAARVLTRTTNTFNRVTATELIHMDLER</sequence>
<comment type="caution">
    <text evidence="1">The sequence shown here is derived from an EMBL/GenBank/DDBJ whole genome shotgun (WGS) entry which is preliminary data.</text>
</comment>
<protein>
    <recommendedName>
        <fullName evidence="3">RHS repeat-associated core domain-containing protein</fullName>
    </recommendedName>
</protein>
<dbReference type="PANTHER" id="PTHR32305:SF15">
    <property type="entry name" value="PROTEIN RHSA-RELATED"/>
    <property type="match status" value="1"/>
</dbReference>
<dbReference type="Proteomes" id="UP001157960">
    <property type="component" value="Unassembled WGS sequence"/>
</dbReference>
<dbReference type="PANTHER" id="PTHR32305">
    <property type="match status" value="1"/>
</dbReference>
<evidence type="ECO:0000313" key="2">
    <source>
        <dbReference type="Proteomes" id="UP001157960"/>
    </source>
</evidence>
<organism evidence="1 2">
    <name type="scientific">Chryseobacterium profundimaris</name>
    <dbReference type="NCBI Taxonomy" id="1387275"/>
    <lineage>
        <taxon>Bacteria</taxon>
        <taxon>Pseudomonadati</taxon>
        <taxon>Bacteroidota</taxon>
        <taxon>Flavobacteriia</taxon>
        <taxon>Flavobacteriales</taxon>
        <taxon>Weeksellaceae</taxon>
        <taxon>Chryseobacterium group</taxon>
        <taxon>Chryseobacterium</taxon>
    </lineage>
</organism>
<gene>
    <name evidence="1" type="ORF">SAMN06264346_106209</name>
</gene>
<dbReference type="EMBL" id="FXTZ01000006">
    <property type="protein sequence ID" value="SMP22538.1"/>
    <property type="molecule type" value="Genomic_DNA"/>
</dbReference>
<accession>A0ABY1P0Y2</accession>
<dbReference type="Gene3D" id="2.180.10.10">
    <property type="entry name" value="RHS repeat-associated core"/>
    <property type="match status" value="1"/>
</dbReference>
<evidence type="ECO:0000313" key="1">
    <source>
        <dbReference type="EMBL" id="SMP22538.1"/>
    </source>
</evidence>
<name>A0ABY1P0Y2_9FLAO</name>